<keyword evidence="9" id="KW-1185">Reference proteome</keyword>
<dbReference type="InterPro" id="IPR051461">
    <property type="entry name" value="UPF0750_membrane"/>
</dbReference>
<comment type="caution">
    <text evidence="8">The sequence shown here is derived from an EMBL/GenBank/DDBJ whole genome shotgun (WGS) entry which is preliminary data.</text>
</comment>
<evidence type="ECO:0000256" key="6">
    <source>
        <dbReference type="SAM" id="Phobius"/>
    </source>
</evidence>
<dbReference type="Gene3D" id="3.30.70.120">
    <property type="match status" value="1"/>
</dbReference>
<evidence type="ECO:0000256" key="1">
    <source>
        <dbReference type="ARBA" id="ARBA00004651"/>
    </source>
</evidence>
<dbReference type="Pfam" id="PF02588">
    <property type="entry name" value="YitT_membrane"/>
    <property type="match status" value="1"/>
</dbReference>
<evidence type="ECO:0000256" key="4">
    <source>
        <dbReference type="ARBA" id="ARBA00022989"/>
    </source>
</evidence>
<accession>A0A7K3WVX0</accession>
<protein>
    <submittedName>
        <fullName evidence="8">YitT family protein</fullName>
    </submittedName>
</protein>
<evidence type="ECO:0000259" key="7">
    <source>
        <dbReference type="Pfam" id="PF10035"/>
    </source>
</evidence>
<evidence type="ECO:0000256" key="5">
    <source>
        <dbReference type="ARBA" id="ARBA00023136"/>
    </source>
</evidence>
<comment type="subcellular location">
    <subcellularLocation>
        <location evidence="1">Cell membrane</location>
        <topology evidence="1">Multi-pass membrane protein</topology>
    </subcellularLocation>
</comment>
<evidence type="ECO:0000256" key="2">
    <source>
        <dbReference type="ARBA" id="ARBA00022475"/>
    </source>
</evidence>
<keyword evidence="3 6" id="KW-0812">Transmembrane</keyword>
<keyword evidence="2" id="KW-1003">Cell membrane</keyword>
<keyword evidence="4 6" id="KW-1133">Transmembrane helix</keyword>
<feature type="domain" description="DUF2179" evidence="7">
    <location>
        <begin position="253"/>
        <end position="292"/>
    </location>
</feature>
<dbReference type="AlphaFoldDB" id="A0A7K3WVX0"/>
<dbReference type="PANTHER" id="PTHR33545">
    <property type="entry name" value="UPF0750 MEMBRANE PROTEIN YITT-RELATED"/>
    <property type="match status" value="1"/>
</dbReference>
<feature type="transmembrane region" description="Helical" evidence="6">
    <location>
        <begin position="93"/>
        <end position="113"/>
    </location>
</feature>
<evidence type="ECO:0000256" key="3">
    <source>
        <dbReference type="ARBA" id="ARBA00022692"/>
    </source>
</evidence>
<dbReference type="PANTHER" id="PTHR33545:SF3">
    <property type="entry name" value="UPF0750 MEMBRANE PROTEIN YQFU"/>
    <property type="match status" value="1"/>
</dbReference>
<evidence type="ECO:0000313" key="9">
    <source>
        <dbReference type="Proteomes" id="UP000486602"/>
    </source>
</evidence>
<reference evidence="8 9" key="1">
    <citation type="submission" date="2020-02" db="EMBL/GenBank/DDBJ databases">
        <title>Out from the shadows clarifying the taxonomy of the family Cryomorphaceae and related taxa by utilizing the GTDB taxonomic framework.</title>
        <authorList>
            <person name="Bowman J.P."/>
        </authorList>
    </citation>
    <scope>NUCLEOTIDE SEQUENCE [LARGE SCALE GENOMIC DNA]</scope>
    <source>
        <strain evidence="8 9">QSSC 1-22</strain>
    </source>
</reference>
<dbReference type="CDD" id="cd16380">
    <property type="entry name" value="YitT_C"/>
    <property type="match status" value="1"/>
</dbReference>
<keyword evidence="5 6" id="KW-0472">Membrane</keyword>
<dbReference type="RefSeq" id="WP_163287228.1">
    <property type="nucleotide sequence ID" value="NZ_JAAGVY010000079.1"/>
</dbReference>
<dbReference type="InterPro" id="IPR019264">
    <property type="entry name" value="DUF2179"/>
</dbReference>
<dbReference type="PIRSF" id="PIRSF006483">
    <property type="entry name" value="Membrane_protein_YitT"/>
    <property type="match status" value="1"/>
</dbReference>
<feature type="transmembrane region" description="Helical" evidence="6">
    <location>
        <begin position="20"/>
        <end position="44"/>
    </location>
</feature>
<sequence>MPKPATHFTITKRVQWRSIFSIHSIAFTIFGVLFAVVGLQGFLLPNNFLDGGVTGISILITGFAHIHISILLVAINIPFIIMGFRKISRTFGVQTLIAVLLLAAGMYFIQIPVFTNDKLLIAIFGGFFIGMGIGFVIRGGGVIDGLDVIGQYTEKKSAFTASEIILVLNVLIILGAAYKFGIEAGMYSILVYFTAMKTTDYVVEGFQEYTSLNIISRHSDDVKSLIANEFRKGLVVYKGERGFLPESFDIKADCDIIVTVVTRLEIHRLSEAILQIDPKAFLFVSSIKEVKGGTVNIK</sequence>
<proteinExistence type="predicted"/>
<organism evidence="8 9">
    <name type="scientific">Cryomorpha ignava</name>
    <dbReference type="NCBI Taxonomy" id="101383"/>
    <lineage>
        <taxon>Bacteria</taxon>
        <taxon>Pseudomonadati</taxon>
        <taxon>Bacteroidota</taxon>
        <taxon>Flavobacteriia</taxon>
        <taxon>Flavobacteriales</taxon>
        <taxon>Cryomorphaceae</taxon>
        <taxon>Cryomorpha</taxon>
    </lineage>
</organism>
<gene>
    <name evidence="8" type="ORF">G3O08_20030</name>
</gene>
<feature type="transmembrane region" description="Helical" evidence="6">
    <location>
        <begin position="119"/>
        <end position="137"/>
    </location>
</feature>
<dbReference type="InterPro" id="IPR015867">
    <property type="entry name" value="N-reg_PII/ATP_PRibTrfase_C"/>
</dbReference>
<dbReference type="GO" id="GO:0005886">
    <property type="term" value="C:plasma membrane"/>
    <property type="evidence" value="ECO:0007669"/>
    <property type="project" value="UniProtKB-SubCell"/>
</dbReference>
<dbReference type="Proteomes" id="UP000486602">
    <property type="component" value="Unassembled WGS sequence"/>
</dbReference>
<feature type="transmembrane region" description="Helical" evidence="6">
    <location>
        <begin position="56"/>
        <end position="81"/>
    </location>
</feature>
<name>A0A7K3WVX0_9FLAO</name>
<dbReference type="EMBL" id="JAAGVY010000079">
    <property type="protein sequence ID" value="NEN25783.1"/>
    <property type="molecule type" value="Genomic_DNA"/>
</dbReference>
<dbReference type="Pfam" id="PF10035">
    <property type="entry name" value="DUF2179"/>
    <property type="match status" value="1"/>
</dbReference>
<evidence type="ECO:0000313" key="8">
    <source>
        <dbReference type="EMBL" id="NEN25783.1"/>
    </source>
</evidence>
<feature type="transmembrane region" description="Helical" evidence="6">
    <location>
        <begin position="158"/>
        <end position="178"/>
    </location>
</feature>
<dbReference type="InterPro" id="IPR003740">
    <property type="entry name" value="YitT"/>
</dbReference>